<keyword evidence="2" id="KW-1185">Reference proteome</keyword>
<proteinExistence type="predicted"/>
<evidence type="ECO:0008006" key="3">
    <source>
        <dbReference type="Google" id="ProtNLM"/>
    </source>
</evidence>
<dbReference type="Gene3D" id="3.40.50.150">
    <property type="entry name" value="Vaccinia Virus protein VP39"/>
    <property type="match status" value="1"/>
</dbReference>
<dbReference type="SUPFAM" id="SSF53335">
    <property type="entry name" value="S-adenosyl-L-methionine-dependent methyltransferases"/>
    <property type="match status" value="1"/>
</dbReference>
<protein>
    <recommendedName>
        <fullName evidence="3">Methyltransferase domain-containing protein</fullName>
    </recommendedName>
</protein>
<dbReference type="Proteomes" id="UP000645462">
    <property type="component" value="Unassembled WGS sequence"/>
</dbReference>
<gene>
    <name evidence="1" type="ORF">GCM10011363_45530</name>
</gene>
<comment type="caution">
    <text evidence="1">The sequence shown here is derived from an EMBL/GenBank/DDBJ whole genome shotgun (WGS) entry which is preliminary data.</text>
</comment>
<accession>A0ABQ1LK91</accession>
<dbReference type="EMBL" id="BMFC01000031">
    <property type="protein sequence ID" value="GGC23871.1"/>
    <property type="molecule type" value="Genomic_DNA"/>
</dbReference>
<organism evidence="1 2">
    <name type="scientific">Marivita lacus</name>
    <dbReference type="NCBI Taxonomy" id="1323742"/>
    <lineage>
        <taxon>Bacteria</taxon>
        <taxon>Pseudomonadati</taxon>
        <taxon>Pseudomonadota</taxon>
        <taxon>Alphaproteobacteria</taxon>
        <taxon>Rhodobacterales</taxon>
        <taxon>Roseobacteraceae</taxon>
        <taxon>Marivita</taxon>
    </lineage>
</organism>
<evidence type="ECO:0000313" key="1">
    <source>
        <dbReference type="EMBL" id="GGC23871.1"/>
    </source>
</evidence>
<dbReference type="Pfam" id="PF13489">
    <property type="entry name" value="Methyltransf_23"/>
    <property type="match status" value="1"/>
</dbReference>
<evidence type="ECO:0000313" key="2">
    <source>
        <dbReference type="Proteomes" id="UP000645462"/>
    </source>
</evidence>
<sequence length="109" mass="12182">MAISLEVVEHIYAPRDYARTLFDPVEPGGNAIVSTPYHGYLKNLAPALTGKMDRHFTAGWDHGHIKFWSIATLTQLLTEAGFEHIRFRRVGRVPQLAKSMIAIARKPAA</sequence>
<reference evidence="2" key="1">
    <citation type="journal article" date="2019" name="Int. J. Syst. Evol. Microbiol.">
        <title>The Global Catalogue of Microorganisms (GCM) 10K type strain sequencing project: providing services to taxonomists for standard genome sequencing and annotation.</title>
        <authorList>
            <consortium name="The Broad Institute Genomics Platform"/>
            <consortium name="The Broad Institute Genome Sequencing Center for Infectious Disease"/>
            <person name="Wu L."/>
            <person name="Ma J."/>
        </authorList>
    </citation>
    <scope>NUCLEOTIDE SEQUENCE [LARGE SCALE GENOMIC DNA]</scope>
    <source>
        <strain evidence="2">CGMCC 1.12478</strain>
    </source>
</reference>
<dbReference type="InterPro" id="IPR029063">
    <property type="entry name" value="SAM-dependent_MTases_sf"/>
</dbReference>
<name>A0ABQ1LK91_9RHOB</name>